<protein>
    <recommendedName>
        <fullName evidence="3">DUF4283 domain-containing protein</fullName>
    </recommendedName>
</protein>
<reference evidence="1" key="1">
    <citation type="journal article" date="2022" name="Plant J.">
        <title>Strategies of tolerance reflected in two North American maple genomes.</title>
        <authorList>
            <person name="McEvoy S.L."/>
            <person name="Sezen U.U."/>
            <person name="Trouern-Trend A."/>
            <person name="McMahon S.M."/>
            <person name="Schaberg P.G."/>
            <person name="Yang J."/>
            <person name="Wegrzyn J.L."/>
            <person name="Swenson N.G."/>
        </authorList>
    </citation>
    <scope>NUCLEOTIDE SEQUENCE</scope>
    <source>
        <strain evidence="1">91603</strain>
    </source>
</reference>
<gene>
    <name evidence="1" type="ORF">LWI28_018006</name>
</gene>
<keyword evidence="2" id="KW-1185">Reference proteome</keyword>
<accession>A0AAD5JEQ3</accession>
<evidence type="ECO:0000313" key="1">
    <source>
        <dbReference type="EMBL" id="KAI9195785.1"/>
    </source>
</evidence>
<dbReference type="AlphaFoldDB" id="A0AAD5JEQ3"/>
<comment type="caution">
    <text evidence="1">The sequence shown here is derived from an EMBL/GenBank/DDBJ whole genome shotgun (WGS) entry which is preliminary data.</text>
</comment>
<proteinExistence type="predicted"/>
<dbReference type="PANTHER" id="PTHR34427">
    <property type="entry name" value="DUF4283 DOMAIN PROTEIN"/>
    <property type="match status" value="1"/>
</dbReference>
<evidence type="ECO:0000313" key="2">
    <source>
        <dbReference type="Proteomes" id="UP001064489"/>
    </source>
</evidence>
<dbReference type="Proteomes" id="UP001064489">
    <property type="component" value="Chromosome 1"/>
</dbReference>
<evidence type="ECO:0008006" key="3">
    <source>
        <dbReference type="Google" id="ProtNLM"/>
    </source>
</evidence>
<sequence>MFSENGSNKRTTTFRETDLKFLKEAPRDRENIGDNLKTRTKETSTFAEAVKKNLGGKVERGKKAEAKLVRLSWDGTWCKDSWLSKCAFRVLKDFSSVFSVNERLSNRGFSFFSIYLGDKKALWHFDSECDIIGLIKNRVLRDDSFLKMERWSMEATILSKSVWIEVFGVLLNCWSLSFFMKINNVLGEPPLVDENTVKKRRLDVGRLLVLIPFGHQCLGKIEEIGGDVTEKGQVVVSFISKANCEVDKADIVDSHQMGNRVKEKEKLEVDRGLHKKKNDKYEGFKKSVKSFCFKESGERTISETLFTNGQDKGKNVYVRKLKLNPWSVFVSSVRSKLDEEMWLKCVNGMLEGEYRRKGNDECGLSLLGLDSGPIQDSLNHDDRSHEGPH</sequence>
<name>A0AAD5JEQ3_ACENE</name>
<reference evidence="1" key="2">
    <citation type="submission" date="2023-02" db="EMBL/GenBank/DDBJ databases">
        <authorList>
            <person name="Swenson N.G."/>
            <person name="Wegrzyn J.L."/>
            <person name="Mcevoy S.L."/>
        </authorList>
    </citation>
    <scope>NUCLEOTIDE SEQUENCE</scope>
    <source>
        <strain evidence="1">91603</strain>
        <tissue evidence="1">Leaf</tissue>
    </source>
</reference>
<dbReference type="EMBL" id="JAJSOW010000003">
    <property type="protein sequence ID" value="KAI9195785.1"/>
    <property type="molecule type" value="Genomic_DNA"/>
</dbReference>
<dbReference type="PANTHER" id="PTHR34427:SF5">
    <property type="entry name" value="DUF4283 DOMAIN-CONTAINING PROTEIN"/>
    <property type="match status" value="1"/>
</dbReference>
<organism evidence="1 2">
    <name type="scientific">Acer negundo</name>
    <name type="common">Box elder</name>
    <dbReference type="NCBI Taxonomy" id="4023"/>
    <lineage>
        <taxon>Eukaryota</taxon>
        <taxon>Viridiplantae</taxon>
        <taxon>Streptophyta</taxon>
        <taxon>Embryophyta</taxon>
        <taxon>Tracheophyta</taxon>
        <taxon>Spermatophyta</taxon>
        <taxon>Magnoliopsida</taxon>
        <taxon>eudicotyledons</taxon>
        <taxon>Gunneridae</taxon>
        <taxon>Pentapetalae</taxon>
        <taxon>rosids</taxon>
        <taxon>malvids</taxon>
        <taxon>Sapindales</taxon>
        <taxon>Sapindaceae</taxon>
        <taxon>Hippocastanoideae</taxon>
        <taxon>Acereae</taxon>
        <taxon>Acer</taxon>
    </lineage>
</organism>